<dbReference type="InterPro" id="IPR050399">
    <property type="entry name" value="HPr"/>
</dbReference>
<dbReference type="PROSITE" id="PS51350">
    <property type="entry name" value="PTS_HPR_DOM"/>
    <property type="match status" value="1"/>
</dbReference>
<dbReference type="GO" id="GO:0005737">
    <property type="term" value="C:cytoplasm"/>
    <property type="evidence" value="ECO:0007669"/>
    <property type="project" value="UniProtKB-SubCell"/>
</dbReference>
<evidence type="ECO:0000256" key="2">
    <source>
        <dbReference type="ARBA" id="ARBA00004496"/>
    </source>
</evidence>
<evidence type="ECO:0000313" key="7">
    <source>
        <dbReference type="EMBL" id="TCL60355.1"/>
    </source>
</evidence>
<reference evidence="7 8" key="1">
    <citation type="submission" date="2019-03" db="EMBL/GenBank/DDBJ databases">
        <title>Genomic Encyclopedia of Type Strains, Phase IV (KMG-IV): sequencing the most valuable type-strain genomes for metagenomic binning, comparative biology and taxonomic classification.</title>
        <authorList>
            <person name="Goeker M."/>
        </authorList>
    </citation>
    <scope>NUCLEOTIDE SEQUENCE [LARGE SCALE GENOMIC DNA]</scope>
    <source>
        <strain evidence="7 8">DSM 100556</strain>
    </source>
</reference>
<dbReference type="RefSeq" id="WP_031388875.1">
    <property type="nucleotide sequence ID" value="NZ_JPNB01000001.1"/>
</dbReference>
<dbReference type="PANTHER" id="PTHR33705">
    <property type="entry name" value="PHOSPHOCARRIER PROTEIN HPR"/>
    <property type="match status" value="1"/>
</dbReference>
<dbReference type="InterPro" id="IPR035895">
    <property type="entry name" value="HPr-like_sf"/>
</dbReference>
<evidence type="ECO:0000256" key="4">
    <source>
        <dbReference type="ARBA" id="ARBA00022490"/>
    </source>
</evidence>
<dbReference type="InterPro" id="IPR001020">
    <property type="entry name" value="PTS_HPr_His_P_site"/>
</dbReference>
<dbReference type="PROSITE" id="PS00369">
    <property type="entry name" value="PTS_HPR_HIS"/>
    <property type="match status" value="1"/>
</dbReference>
<name>A0A4R1R4F2_9FIRM</name>
<dbReference type="STRING" id="1469948.GCA_000732725_00088"/>
<comment type="subcellular location">
    <subcellularLocation>
        <location evidence="2">Cytoplasm</location>
    </subcellularLocation>
</comment>
<dbReference type="InterPro" id="IPR000032">
    <property type="entry name" value="HPr-like"/>
</dbReference>
<dbReference type="NCBIfam" id="TIGR01003">
    <property type="entry name" value="PTS_HPr_family"/>
    <property type="match status" value="1"/>
</dbReference>
<comment type="function">
    <text evidence="1">General (non sugar-specific) component of the phosphoenolpyruvate-dependent sugar phosphotransferase system (sugar PTS). This major carbohydrate active-transport system catalyzes the phosphorylation of incoming sugar substrates concomitantly with their translocation across the cell membrane. The phosphoryl group from phosphoenolpyruvate (PEP) is transferred to the phosphoryl carrier protein HPr by enzyme I. Phospho-HPr then transfers it to the PTS EIIA domain.</text>
</comment>
<keyword evidence="4" id="KW-0963">Cytoplasm</keyword>
<dbReference type="Proteomes" id="UP000295718">
    <property type="component" value="Unassembled WGS sequence"/>
</dbReference>
<sequence>MVKRKVVVVAKAGLHARPANLLTKEAQHFHSSVEISVGGSLYNAKSLIGILAAGVDCGTEIEVVCDGTDEKEACEAVTNLITGGMGE</sequence>
<accession>A0A4R1R4F2</accession>
<organism evidence="7 8">
    <name type="scientific">Kineothrix alysoides</name>
    <dbReference type="NCBI Taxonomy" id="1469948"/>
    <lineage>
        <taxon>Bacteria</taxon>
        <taxon>Bacillati</taxon>
        <taxon>Bacillota</taxon>
        <taxon>Clostridia</taxon>
        <taxon>Lachnospirales</taxon>
        <taxon>Lachnospiraceae</taxon>
        <taxon>Kineothrix</taxon>
    </lineage>
</organism>
<evidence type="ECO:0000313" key="8">
    <source>
        <dbReference type="Proteomes" id="UP000295718"/>
    </source>
</evidence>
<evidence type="ECO:0000256" key="5">
    <source>
        <dbReference type="ARBA" id="ARBA00022683"/>
    </source>
</evidence>
<evidence type="ECO:0000259" key="6">
    <source>
        <dbReference type="PROSITE" id="PS51350"/>
    </source>
</evidence>
<keyword evidence="8" id="KW-1185">Reference proteome</keyword>
<feature type="domain" description="HPr" evidence="6">
    <location>
        <begin position="1"/>
        <end position="87"/>
    </location>
</feature>
<comment type="caution">
    <text evidence="7">The sequence shown here is derived from an EMBL/GenBank/DDBJ whole genome shotgun (WGS) entry which is preliminary data.</text>
</comment>
<gene>
    <name evidence="7" type="ORF">EDD76_10250</name>
</gene>
<dbReference type="EMBL" id="SLUO01000002">
    <property type="protein sequence ID" value="TCL60355.1"/>
    <property type="molecule type" value="Genomic_DNA"/>
</dbReference>
<keyword evidence="5" id="KW-0598">Phosphotransferase system</keyword>
<evidence type="ECO:0000256" key="1">
    <source>
        <dbReference type="ARBA" id="ARBA00003681"/>
    </source>
</evidence>
<protein>
    <recommendedName>
        <fullName evidence="3">Phosphocarrier protein HPr</fullName>
    </recommendedName>
</protein>
<dbReference type="Gene3D" id="3.30.1340.10">
    <property type="entry name" value="HPr-like"/>
    <property type="match status" value="1"/>
</dbReference>
<proteinExistence type="predicted"/>
<dbReference type="OrthoDB" id="9809047at2"/>
<dbReference type="GO" id="GO:0009401">
    <property type="term" value="P:phosphoenolpyruvate-dependent sugar phosphotransferase system"/>
    <property type="evidence" value="ECO:0007669"/>
    <property type="project" value="UniProtKB-KW"/>
</dbReference>
<dbReference type="PANTHER" id="PTHR33705:SF2">
    <property type="entry name" value="PHOSPHOCARRIER PROTEIN NPR"/>
    <property type="match status" value="1"/>
</dbReference>
<dbReference type="SUPFAM" id="SSF55594">
    <property type="entry name" value="HPr-like"/>
    <property type="match status" value="1"/>
</dbReference>
<dbReference type="AlphaFoldDB" id="A0A4R1R4F2"/>
<evidence type="ECO:0000256" key="3">
    <source>
        <dbReference type="ARBA" id="ARBA00020422"/>
    </source>
</evidence>
<dbReference type="CDD" id="cd00367">
    <property type="entry name" value="PTS-HPr_like"/>
    <property type="match status" value="1"/>
</dbReference>
<dbReference type="PRINTS" id="PR00107">
    <property type="entry name" value="PHOSPHOCPHPR"/>
</dbReference>
<dbReference type="Pfam" id="PF00381">
    <property type="entry name" value="PTS-HPr"/>
    <property type="match status" value="1"/>
</dbReference>